<dbReference type="Proteomes" id="UP000709295">
    <property type="component" value="Unassembled WGS sequence"/>
</dbReference>
<sequence>MKNAIQGCTDNETDFAAGWELAGDRFKERRRFSGVLATVFPNTATGKAAFSIIGWEKNEYQKSVTDFLFEGILFAKQLDIVSTLAINN</sequence>
<name>A0A8J5I7C6_9STRA</name>
<proteinExistence type="predicted"/>
<dbReference type="EMBL" id="JAENGY010001371">
    <property type="protein sequence ID" value="KAG6949892.1"/>
    <property type="molecule type" value="Genomic_DNA"/>
</dbReference>
<reference evidence="1" key="1">
    <citation type="submission" date="2021-01" db="EMBL/GenBank/DDBJ databases">
        <title>Phytophthora aleatoria, a newly-described species from Pinus radiata is distinct from Phytophthora cactorum isolates based on comparative genomics.</title>
        <authorList>
            <person name="Mcdougal R."/>
            <person name="Panda P."/>
            <person name="Williams N."/>
            <person name="Studholme D.J."/>
        </authorList>
    </citation>
    <scope>NUCLEOTIDE SEQUENCE</scope>
    <source>
        <strain evidence="1">NZFS 4037</strain>
    </source>
</reference>
<accession>A0A8J5I7C6</accession>
<comment type="caution">
    <text evidence="1">The sequence shown here is derived from an EMBL/GenBank/DDBJ whole genome shotgun (WGS) entry which is preliminary data.</text>
</comment>
<gene>
    <name evidence="1" type="ORF">JG688_00014435</name>
</gene>
<keyword evidence="2" id="KW-1185">Reference proteome</keyword>
<dbReference type="PANTHER" id="PTHR37067">
    <property type="entry name" value="PX DOMAIN-CONTAINING PROTEIN"/>
    <property type="match status" value="1"/>
</dbReference>
<evidence type="ECO:0000313" key="2">
    <source>
        <dbReference type="Proteomes" id="UP000709295"/>
    </source>
</evidence>
<organism evidence="1 2">
    <name type="scientific">Phytophthora aleatoria</name>
    <dbReference type="NCBI Taxonomy" id="2496075"/>
    <lineage>
        <taxon>Eukaryota</taxon>
        <taxon>Sar</taxon>
        <taxon>Stramenopiles</taxon>
        <taxon>Oomycota</taxon>
        <taxon>Peronosporomycetes</taxon>
        <taxon>Peronosporales</taxon>
        <taxon>Peronosporaceae</taxon>
        <taxon>Phytophthora</taxon>
    </lineage>
</organism>
<protein>
    <submittedName>
        <fullName evidence="1">Uncharacterized protein</fullName>
    </submittedName>
</protein>
<dbReference type="PANTHER" id="PTHR37067:SF3">
    <property type="entry name" value="PX DOMAIN-CONTAINING PROTEIN"/>
    <property type="match status" value="1"/>
</dbReference>
<dbReference type="AlphaFoldDB" id="A0A8J5I7C6"/>
<evidence type="ECO:0000313" key="1">
    <source>
        <dbReference type="EMBL" id="KAG6949892.1"/>
    </source>
</evidence>